<dbReference type="AlphaFoldDB" id="A0A8S1N7W7"/>
<dbReference type="FunFam" id="1.10.287.80:FF:000001">
    <property type="entry name" value="ATP synthase gamma chain"/>
    <property type="match status" value="1"/>
</dbReference>
<dbReference type="GO" id="GO:0046933">
    <property type="term" value="F:proton-transporting ATP synthase activity, rotational mechanism"/>
    <property type="evidence" value="ECO:0007669"/>
    <property type="project" value="InterPro"/>
</dbReference>
<evidence type="ECO:0000256" key="4">
    <source>
        <dbReference type="ARBA" id="ARBA00022448"/>
    </source>
</evidence>
<keyword evidence="7" id="KW-0472">Membrane</keyword>
<accession>A0A8S1N7W7</accession>
<keyword evidence="6" id="KW-0406">Ion transport</keyword>
<dbReference type="InterPro" id="IPR000131">
    <property type="entry name" value="ATP_synth_F1_gsu"/>
</dbReference>
<keyword evidence="8" id="KW-0139">CF(1)</keyword>
<keyword evidence="5" id="KW-0375">Hydrogen ion transport</keyword>
<dbReference type="PANTHER" id="PTHR11693">
    <property type="entry name" value="ATP SYNTHASE GAMMA CHAIN"/>
    <property type="match status" value="1"/>
</dbReference>
<dbReference type="PROSITE" id="PS00153">
    <property type="entry name" value="ATPASE_GAMMA"/>
    <property type="match status" value="1"/>
</dbReference>
<keyword evidence="9" id="KW-0066">ATP synthesis</keyword>
<dbReference type="GO" id="GO:0005739">
    <property type="term" value="C:mitochondrion"/>
    <property type="evidence" value="ECO:0007669"/>
    <property type="project" value="UniProtKB-ARBA"/>
</dbReference>
<reference evidence="11" key="1">
    <citation type="submission" date="2021-01" db="EMBL/GenBank/DDBJ databases">
        <authorList>
            <consortium name="Genoscope - CEA"/>
            <person name="William W."/>
        </authorList>
    </citation>
    <scope>NUCLEOTIDE SEQUENCE</scope>
</reference>
<evidence type="ECO:0000313" key="11">
    <source>
        <dbReference type="EMBL" id="CAD8088710.1"/>
    </source>
</evidence>
<keyword evidence="12" id="KW-1185">Reference proteome</keyword>
<evidence type="ECO:0000256" key="10">
    <source>
        <dbReference type="ARBA" id="ARBA00031066"/>
    </source>
</evidence>
<dbReference type="HAMAP" id="MF_00815">
    <property type="entry name" value="ATP_synth_gamma_bact"/>
    <property type="match status" value="1"/>
</dbReference>
<evidence type="ECO:0000256" key="5">
    <source>
        <dbReference type="ARBA" id="ARBA00022781"/>
    </source>
</evidence>
<dbReference type="PANTHER" id="PTHR11693:SF22">
    <property type="entry name" value="ATP SYNTHASE SUBUNIT GAMMA, MITOCHONDRIAL"/>
    <property type="match status" value="1"/>
</dbReference>
<name>A0A8S1N7W7_PARPR</name>
<comment type="similarity">
    <text evidence="2">Belongs to the ATPase gamma chain family.</text>
</comment>
<protein>
    <recommendedName>
        <fullName evidence="3">ATP synthase subunit gamma, mitochondrial</fullName>
    </recommendedName>
    <alternativeName>
        <fullName evidence="10">F-ATPase gamma subunit</fullName>
    </alternativeName>
</protein>
<dbReference type="Proteomes" id="UP000688137">
    <property type="component" value="Unassembled WGS sequence"/>
</dbReference>
<sequence length="303" mass="34408">MQRLQGATLSLWSSFTPVPQYAFATLNLKQLKQRMKSVGSIRKITKAMKMVAASKMKQDVQRLENGKHFGIRSIQDLFANETYLQKKQLTFKINKTLLVPITSDKGLCGGINSSIIRETRQVVRQNRNAYKLFLIGEKSLGALQRAFPELLTQAITAIQTPINFINSSSIAHQIQLNVTDDVDQISIIFNQFKNVVQQIVKRVDLLNRKNFIAQFRLVTKYDTAEPEKEFVQNYMYEYYVATAFYHAMLNSLASETSSRMNAMENASKNAGEMLDKLTLEYNKVRQAKITVELCEIISGASAV</sequence>
<comment type="subcellular location">
    <subcellularLocation>
        <location evidence="1">Membrane</location>
        <topology evidence="1">Peripheral membrane protein</topology>
    </subcellularLocation>
</comment>
<proteinExistence type="inferred from homology"/>
<evidence type="ECO:0000256" key="1">
    <source>
        <dbReference type="ARBA" id="ARBA00004170"/>
    </source>
</evidence>
<gene>
    <name evidence="11" type="ORF">PPRIM_AZ9-3.1.T0820042</name>
</gene>
<dbReference type="EMBL" id="CAJJDM010000085">
    <property type="protein sequence ID" value="CAD8088710.1"/>
    <property type="molecule type" value="Genomic_DNA"/>
</dbReference>
<comment type="caution">
    <text evidence="11">The sequence shown here is derived from an EMBL/GenBank/DDBJ whole genome shotgun (WGS) entry which is preliminary data.</text>
</comment>
<dbReference type="NCBIfam" id="TIGR01146">
    <property type="entry name" value="ATPsyn_F1gamma"/>
    <property type="match status" value="1"/>
</dbReference>
<evidence type="ECO:0000313" key="12">
    <source>
        <dbReference type="Proteomes" id="UP000688137"/>
    </source>
</evidence>
<evidence type="ECO:0000256" key="6">
    <source>
        <dbReference type="ARBA" id="ARBA00023065"/>
    </source>
</evidence>
<organism evidence="11 12">
    <name type="scientific">Paramecium primaurelia</name>
    <dbReference type="NCBI Taxonomy" id="5886"/>
    <lineage>
        <taxon>Eukaryota</taxon>
        <taxon>Sar</taxon>
        <taxon>Alveolata</taxon>
        <taxon>Ciliophora</taxon>
        <taxon>Intramacronucleata</taxon>
        <taxon>Oligohymenophorea</taxon>
        <taxon>Peniculida</taxon>
        <taxon>Parameciidae</taxon>
        <taxon>Paramecium</taxon>
    </lineage>
</organism>
<dbReference type="GO" id="GO:0045259">
    <property type="term" value="C:proton-transporting ATP synthase complex"/>
    <property type="evidence" value="ECO:0007669"/>
    <property type="project" value="UniProtKB-KW"/>
</dbReference>
<dbReference type="InterPro" id="IPR023632">
    <property type="entry name" value="ATP_synth_F1_gsu_CS"/>
</dbReference>
<evidence type="ECO:0000256" key="9">
    <source>
        <dbReference type="ARBA" id="ARBA00023310"/>
    </source>
</evidence>
<evidence type="ECO:0000256" key="2">
    <source>
        <dbReference type="ARBA" id="ARBA00007681"/>
    </source>
</evidence>
<dbReference type="OMA" id="MQASEMI"/>
<evidence type="ECO:0000256" key="3">
    <source>
        <dbReference type="ARBA" id="ARBA00020843"/>
    </source>
</evidence>
<dbReference type="CDD" id="cd12151">
    <property type="entry name" value="F1-ATPase_gamma"/>
    <property type="match status" value="1"/>
</dbReference>
<keyword evidence="4" id="KW-0813">Transport</keyword>
<evidence type="ECO:0000256" key="8">
    <source>
        <dbReference type="ARBA" id="ARBA00023196"/>
    </source>
</evidence>
<dbReference type="PIRSF" id="PIRSF039089">
    <property type="entry name" value="ATP_synthase_gamma"/>
    <property type="match status" value="1"/>
</dbReference>
<evidence type="ECO:0000256" key="7">
    <source>
        <dbReference type="ARBA" id="ARBA00023136"/>
    </source>
</evidence>
<dbReference type="Pfam" id="PF00231">
    <property type="entry name" value="ATP-synt"/>
    <property type="match status" value="1"/>
</dbReference>